<dbReference type="RefSeq" id="WP_092112270.1">
    <property type="nucleotide sequence ID" value="NZ_FOCN01000022.1"/>
</dbReference>
<dbReference type="EMBL" id="SOFF01000055">
    <property type="protein sequence ID" value="TFB83230.1"/>
    <property type="molecule type" value="Genomic_DNA"/>
</dbReference>
<evidence type="ECO:0000313" key="3">
    <source>
        <dbReference type="Proteomes" id="UP000297654"/>
    </source>
</evidence>
<sequence>MAHAEFDSDYERATNDPSFLEAVRAAYAGTDDVLDVLWWQAHPDQASPSGTAAPAARRRELQRRIFAVDGDAVNNAAAAQQLAQLDDEIRFERAAFERALAIVGGESAPRRAEPRVTLDDTETETTTATEAEAEVGDPQPLINRRRLLVTASLIAAVAIGAVAGAQVTDSGTSAAPIPTATAEPTTTGTRAPALTRLDLPQATADVPNHPVPEGFVVDSFRLLGAPPGYLAPSESVAIYAARTTSGMVCLVALGSEIGHLATCVPDSNFPTTGLRLYWLSTLDYWSDAGVASTTPINWDAVWKADGSFQSGGTGPEQTGP</sequence>
<proteinExistence type="predicted"/>
<dbReference type="Proteomes" id="UP000297654">
    <property type="component" value="Unassembled WGS sequence"/>
</dbReference>
<comment type="caution">
    <text evidence="2">The sequence shown here is derived from an EMBL/GenBank/DDBJ whole genome shotgun (WGS) entry which is preliminary data.</text>
</comment>
<organism evidence="2 3">
    <name type="scientific">Cryobacterium luteum</name>
    <dbReference type="NCBI Taxonomy" id="1424661"/>
    <lineage>
        <taxon>Bacteria</taxon>
        <taxon>Bacillati</taxon>
        <taxon>Actinomycetota</taxon>
        <taxon>Actinomycetes</taxon>
        <taxon>Micrococcales</taxon>
        <taxon>Microbacteriaceae</taxon>
        <taxon>Cryobacterium</taxon>
    </lineage>
</organism>
<feature type="compositionally biased region" description="Basic and acidic residues" evidence="1">
    <location>
        <begin position="109"/>
        <end position="118"/>
    </location>
</feature>
<accession>A0A1H8KYG3</accession>
<evidence type="ECO:0000313" key="2">
    <source>
        <dbReference type="EMBL" id="TFB83230.1"/>
    </source>
</evidence>
<dbReference type="OrthoDB" id="5126396at2"/>
<protein>
    <submittedName>
        <fullName evidence="2">Uncharacterized protein</fullName>
    </submittedName>
</protein>
<feature type="region of interest" description="Disordered" evidence="1">
    <location>
        <begin position="170"/>
        <end position="191"/>
    </location>
</feature>
<dbReference type="AlphaFoldDB" id="A0A1H8KYG3"/>
<keyword evidence="3" id="KW-1185">Reference proteome</keyword>
<reference evidence="2 3" key="1">
    <citation type="submission" date="2019-03" db="EMBL/GenBank/DDBJ databases">
        <title>Genomics of glacier-inhabiting Cryobacterium strains.</title>
        <authorList>
            <person name="Liu Q."/>
            <person name="Xin Y.-H."/>
        </authorList>
    </citation>
    <scope>NUCLEOTIDE SEQUENCE [LARGE SCALE GENOMIC DNA]</scope>
    <source>
        <strain evidence="2 3">Hh15</strain>
    </source>
</reference>
<name>A0A1H8KYG3_9MICO</name>
<feature type="region of interest" description="Disordered" evidence="1">
    <location>
        <begin position="109"/>
        <end position="131"/>
    </location>
</feature>
<feature type="compositionally biased region" description="Low complexity" evidence="1">
    <location>
        <begin position="172"/>
        <end position="191"/>
    </location>
</feature>
<gene>
    <name evidence="2" type="ORF">E3O10_17040</name>
</gene>
<evidence type="ECO:0000256" key="1">
    <source>
        <dbReference type="SAM" id="MobiDB-lite"/>
    </source>
</evidence>